<gene>
    <name evidence="1" type="ORF">H5410_022254</name>
</gene>
<dbReference type="AlphaFoldDB" id="A0A9J5ZEX3"/>
<accession>A0A9J5ZEX3</accession>
<name>A0A9J5ZEX3_SOLCO</name>
<protein>
    <recommendedName>
        <fullName evidence="3">Reverse transcriptase</fullName>
    </recommendedName>
</protein>
<evidence type="ECO:0000313" key="1">
    <source>
        <dbReference type="EMBL" id="KAG5610973.1"/>
    </source>
</evidence>
<proteinExistence type="predicted"/>
<dbReference type="EMBL" id="JACXVP010000004">
    <property type="protein sequence ID" value="KAG5610973.1"/>
    <property type="molecule type" value="Genomic_DNA"/>
</dbReference>
<evidence type="ECO:0008006" key="3">
    <source>
        <dbReference type="Google" id="ProtNLM"/>
    </source>
</evidence>
<dbReference type="Proteomes" id="UP000824120">
    <property type="component" value="Chromosome 4"/>
</dbReference>
<evidence type="ECO:0000313" key="2">
    <source>
        <dbReference type="Proteomes" id="UP000824120"/>
    </source>
</evidence>
<comment type="caution">
    <text evidence="1">The sequence shown here is derived from an EMBL/GenBank/DDBJ whole genome shotgun (WGS) entry which is preliminary data.</text>
</comment>
<keyword evidence="2" id="KW-1185">Reference proteome</keyword>
<reference evidence="1 2" key="1">
    <citation type="submission" date="2020-09" db="EMBL/GenBank/DDBJ databases">
        <title>De no assembly of potato wild relative species, Solanum commersonii.</title>
        <authorList>
            <person name="Cho K."/>
        </authorList>
    </citation>
    <scope>NUCLEOTIDE SEQUENCE [LARGE SCALE GENOMIC DNA]</scope>
    <source>
        <strain evidence="1">LZ3.2</strain>
        <tissue evidence="1">Leaf</tissue>
    </source>
</reference>
<sequence>MDITRPYQRRKFTWTNGHVLSSIDRTLINDEWVVKMPPLQVMVMEPLLLDHSPLSIVVETQRDIRKKLFIFYNYLAHHLDLQTKIQLSWQRQNRGMKGVWQNLKSVGKLIIKSLCSPRKISSTIIRDPDIITKEVVSFYKGLLGQITSPMLTIQLAAMRDGPILTKSQQFSLIQSFTVDDVLTTLKGINDNKAPRGDAEEMSNQLSSYMNVFSSSLKYQVVGGLNIIDVYMWNKTTILKHLWNLSKKKDKLWIAWVHNYYIKNRKPWEKQAKQASWIVRKILRAGHWISEAGLQVTEFMEAQTFTIKDIKTKSIEARQAKGDEI</sequence>
<organism evidence="1 2">
    <name type="scientific">Solanum commersonii</name>
    <name type="common">Commerson's wild potato</name>
    <name type="synonym">Commerson's nightshade</name>
    <dbReference type="NCBI Taxonomy" id="4109"/>
    <lineage>
        <taxon>Eukaryota</taxon>
        <taxon>Viridiplantae</taxon>
        <taxon>Streptophyta</taxon>
        <taxon>Embryophyta</taxon>
        <taxon>Tracheophyta</taxon>
        <taxon>Spermatophyta</taxon>
        <taxon>Magnoliopsida</taxon>
        <taxon>eudicotyledons</taxon>
        <taxon>Gunneridae</taxon>
        <taxon>Pentapetalae</taxon>
        <taxon>asterids</taxon>
        <taxon>lamiids</taxon>
        <taxon>Solanales</taxon>
        <taxon>Solanaceae</taxon>
        <taxon>Solanoideae</taxon>
        <taxon>Solaneae</taxon>
        <taxon>Solanum</taxon>
    </lineage>
</organism>